<organism evidence="2 3">
    <name type="scientific">Agarivorans albus MKT 106</name>
    <dbReference type="NCBI Taxonomy" id="1331007"/>
    <lineage>
        <taxon>Bacteria</taxon>
        <taxon>Pseudomonadati</taxon>
        <taxon>Pseudomonadota</taxon>
        <taxon>Gammaproteobacteria</taxon>
        <taxon>Alteromonadales</taxon>
        <taxon>Alteromonadaceae</taxon>
        <taxon>Agarivorans</taxon>
    </lineage>
</organism>
<name>R9PQD5_AGAAL</name>
<comment type="caution">
    <text evidence="2">The sequence shown here is derived from an EMBL/GenBank/DDBJ whole genome shotgun (WGS) entry which is preliminary data.</text>
</comment>
<dbReference type="EMBL" id="BARX01000002">
    <property type="protein sequence ID" value="GAD00306.1"/>
    <property type="molecule type" value="Genomic_DNA"/>
</dbReference>
<sequence length="45" mass="4319">MANIFASLSPLAGADGVLLGGGVAAVLLVGCSLALLESLMSVAFV</sequence>
<keyword evidence="1" id="KW-0472">Membrane</keyword>
<keyword evidence="1" id="KW-0812">Transmembrane</keyword>
<reference evidence="2" key="1">
    <citation type="journal article" date="2013" name="Genome Announc.">
        <title>Draft Genome Sequence of Agarivorans albus Strain MKT 106T, an Agarolytic Marine Bacterium.</title>
        <authorList>
            <person name="Yasuike M."/>
            <person name="Nakamura Y."/>
            <person name="Kai W."/>
            <person name="Fujiwara A."/>
            <person name="Fukui Y."/>
            <person name="Satomi M."/>
            <person name="Sano M."/>
        </authorList>
    </citation>
    <scope>NUCLEOTIDE SEQUENCE [LARGE SCALE GENOMIC DNA]</scope>
</reference>
<accession>R9PQD5</accession>
<evidence type="ECO:0000313" key="2">
    <source>
        <dbReference type="EMBL" id="GAD00306.1"/>
    </source>
</evidence>
<dbReference type="AlphaFoldDB" id="R9PQD5"/>
<gene>
    <name evidence="2" type="ORF">AALB_0386</name>
</gene>
<protein>
    <submittedName>
        <fullName evidence="2">Uncharacterized protein</fullName>
    </submittedName>
</protein>
<evidence type="ECO:0000256" key="1">
    <source>
        <dbReference type="SAM" id="Phobius"/>
    </source>
</evidence>
<proteinExistence type="predicted"/>
<evidence type="ECO:0000313" key="3">
    <source>
        <dbReference type="Proteomes" id="UP000014461"/>
    </source>
</evidence>
<feature type="transmembrane region" description="Helical" evidence="1">
    <location>
        <begin position="17"/>
        <end position="36"/>
    </location>
</feature>
<keyword evidence="1" id="KW-1133">Transmembrane helix</keyword>
<dbReference type="Proteomes" id="UP000014461">
    <property type="component" value="Unassembled WGS sequence"/>
</dbReference>
<keyword evidence="3" id="KW-1185">Reference proteome</keyword>